<dbReference type="AlphaFoldDB" id="A0A1G9DLW4"/>
<dbReference type="Pfam" id="PF13412">
    <property type="entry name" value="HTH_24"/>
    <property type="match status" value="1"/>
</dbReference>
<keyword evidence="5" id="KW-1185">Reference proteome</keyword>
<protein>
    <submittedName>
        <fullName evidence="4">DNA-binding transcriptional regulator, IclR family</fullName>
    </submittedName>
</protein>
<dbReference type="SUPFAM" id="SSF55781">
    <property type="entry name" value="GAF domain-like"/>
    <property type="match status" value="1"/>
</dbReference>
<dbReference type="InterPro" id="IPR014757">
    <property type="entry name" value="Tscrpt_reg_IclR_C"/>
</dbReference>
<dbReference type="InterPro" id="IPR036388">
    <property type="entry name" value="WH-like_DNA-bd_sf"/>
</dbReference>
<reference evidence="4 5" key="1">
    <citation type="submission" date="2016-10" db="EMBL/GenBank/DDBJ databases">
        <authorList>
            <person name="de Groot N.N."/>
        </authorList>
    </citation>
    <scope>NUCLEOTIDE SEQUENCE [LARGE SCALE GENOMIC DNA]</scope>
    <source>
        <strain evidence="4 5">DSM 25294</strain>
    </source>
</reference>
<accession>A0A1G9DLW4</accession>
<evidence type="ECO:0000313" key="5">
    <source>
        <dbReference type="Proteomes" id="UP000199382"/>
    </source>
</evidence>
<gene>
    <name evidence="4" type="ORF">SAMN04488026_104814</name>
</gene>
<dbReference type="SUPFAM" id="SSF46785">
    <property type="entry name" value="Winged helix' DNA-binding domain"/>
    <property type="match status" value="1"/>
</dbReference>
<dbReference type="OrthoDB" id="7816672at2"/>
<dbReference type="Proteomes" id="UP000199382">
    <property type="component" value="Unassembled WGS sequence"/>
</dbReference>
<feature type="domain" description="IclR-ED" evidence="3">
    <location>
        <begin position="61"/>
        <end position="249"/>
    </location>
</feature>
<dbReference type="InterPro" id="IPR036390">
    <property type="entry name" value="WH_DNA-bd_sf"/>
</dbReference>
<name>A0A1G9DLW4_9RHOB</name>
<dbReference type="InterPro" id="IPR029016">
    <property type="entry name" value="GAF-like_dom_sf"/>
</dbReference>
<dbReference type="Gene3D" id="3.30.450.40">
    <property type="match status" value="1"/>
</dbReference>
<keyword evidence="1" id="KW-0805">Transcription regulation</keyword>
<proteinExistence type="predicted"/>
<dbReference type="GO" id="GO:0003677">
    <property type="term" value="F:DNA binding"/>
    <property type="evidence" value="ECO:0007669"/>
    <property type="project" value="UniProtKB-KW"/>
</dbReference>
<sequence>MNPNYRLLSVMEYLMASGDAPVKQVDIARDLGISPATLNRIMKVLYDRGYVFRTSQRFVVPNFRLTKNVPMSETYLEALDEIMEEITAKHAAYSEAVVVTGQDLYWHSRTDLDPPPVPIRAKAGFRRPLYELDAMSRLYLARLGQEQLEYQFNLATFHDNSPELKPYAPESARRLIEATIGKDFDYDFEGNRVGLRRFALVVDDLDGNFLHFLTIAEAATPAADREIRIAGYRRELESARTRLTKVMEQEQREAKILRSANNAGLA</sequence>
<dbReference type="EMBL" id="FNEK01000048">
    <property type="protein sequence ID" value="SDK64824.1"/>
    <property type="molecule type" value="Genomic_DNA"/>
</dbReference>
<keyword evidence="2" id="KW-0804">Transcription</keyword>
<dbReference type="PROSITE" id="PS51078">
    <property type="entry name" value="ICLR_ED"/>
    <property type="match status" value="1"/>
</dbReference>
<evidence type="ECO:0000259" key="3">
    <source>
        <dbReference type="PROSITE" id="PS51078"/>
    </source>
</evidence>
<dbReference type="GO" id="GO:0003700">
    <property type="term" value="F:DNA-binding transcription factor activity"/>
    <property type="evidence" value="ECO:0007669"/>
    <property type="project" value="InterPro"/>
</dbReference>
<dbReference type="STRING" id="571298.SAMN04488026_104814"/>
<evidence type="ECO:0000256" key="1">
    <source>
        <dbReference type="ARBA" id="ARBA00023015"/>
    </source>
</evidence>
<dbReference type="RefSeq" id="WP_139188455.1">
    <property type="nucleotide sequence ID" value="NZ_FNEK01000048.1"/>
</dbReference>
<evidence type="ECO:0000256" key="2">
    <source>
        <dbReference type="ARBA" id="ARBA00023163"/>
    </source>
</evidence>
<keyword evidence="4" id="KW-0238">DNA-binding</keyword>
<evidence type="ECO:0000313" key="4">
    <source>
        <dbReference type="EMBL" id="SDK64824.1"/>
    </source>
</evidence>
<organism evidence="4 5">
    <name type="scientific">Aliiruegeria lutimaris</name>
    <dbReference type="NCBI Taxonomy" id="571298"/>
    <lineage>
        <taxon>Bacteria</taxon>
        <taxon>Pseudomonadati</taxon>
        <taxon>Pseudomonadota</taxon>
        <taxon>Alphaproteobacteria</taxon>
        <taxon>Rhodobacterales</taxon>
        <taxon>Roseobacteraceae</taxon>
        <taxon>Aliiruegeria</taxon>
    </lineage>
</organism>
<dbReference type="Gene3D" id="1.10.10.10">
    <property type="entry name" value="Winged helix-like DNA-binding domain superfamily/Winged helix DNA-binding domain"/>
    <property type="match status" value="1"/>
</dbReference>